<organism evidence="1 2">
    <name type="scientific">Hymenobacter polaris</name>
    <dbReference type="NCBI Taxonomy" id="2682546"/>
    <lineage>
        <taxon>Bacteria</taxon>
        <taxon>Pseudomonadati</taxon>
        <taxon>Bacteroidota</taxon>
        <taxon>Cytophagia</taxon>
        <taxon>Cytophagales</taxon>
        <taxon>Hymenobacteraceae</taxon>
        <taxon>Hymenobacter</taxon>
    </lineage>
</organism>
<keyword evidence="2" id="KW-1185">Reference proteome</keyword>
<dbReference type="SUPFAM" id="SSF54593">
    <property type="entry name" value="Glyoxalase/Bleomycin resistance protein/Dihydroxybiphenyl dioxygenase"/>
    <property type="match status" value="1"/>
</dbReference>
<protein>
    <submittedName>
        <fullName evidence="1">Glyoxalase</fullName>
    </submittedName>
</protein>
<gene>
    <name evidence="1" type="ORF">HHL22_03510</name>
</gene>
<dbReference type="Proteomes" id="UP000559626">
    <property type="component" value="Unassembled WGS sequence"/>
</dbReference>
<dbReference type="RefSeq" id="WP_169529575.1">
    <property type="nucleotide sequence ID" value="NZ_JABBGH010000001.1"/>
</dbReference>
<comment type="caution">
    <text evidence="1">The sequence shown here is derived from an EMBL/GenBank/DDBJ whole genome shotgun (WGS) entry which is preliminary data.</text>
</comment>
<proteinExistence type="predicted"/>
<accession>A0A7Y0ABF7</accession>
<name>A0A7Y0ABF7_9BACT</name>
<reference evidence="1 2" key="1">
    <citation type="submission" date="2020-04" db="EMBL/GenBank/DDBJ databases">
        <title>Hymenobacter polaris sp. nov., isolated from Arctic soil.</title>
        <authorList>
            <person name="Dahal R.H."/>
        </authorList>
    </citation>
    <scope>NUCLEOTIDE SEQUENCE [LARGE SCALE GENOMIC DNA]</scope>
    <source>
        <strain evidence="1 2">RP-2-7</strain>
    </source>
</reference>
<dbReference type="EMBL" id="JABBGH010000001">
    <property type="protein sequence ID" value="NML64266.1"/>
    <property type="molecule type" value="Genomic_DNA"/>
</dbReference>
<dbReference type="AlphaFoldDB" id="A0A7Y0ABF7"/>
<dbReference type="InterPro" id="IPR029068">
    <property type="entry name" value="Glyas_Bleomycin-R_OHBP_Dase"/>
</dbReference>
<sequence length="121" mass="13774">MKLNALSLRPFIGARDFAQSRAFYAELGFQETALTPTLSLFATEALGFYLQDAYVPDWIANTMVFLEVTDADQYYQQLRALDLPARYAGARLTPVQTFAWGKECYLYDPCGILWHVGEFAR</sequence>
<evidence type="ECO:0000313" key="1">
    <source>
        <dbReference type="EMBL" id="NML64266.1"/>
    </source>
</evidence>
<dbReference type="Gene3D" id="3.10.180.10">
    <property type="entry name" value="2,3-Dihydroxybiphenyl 1,2-Dioxygenase, domain 1"/>
    <property type="match status" value="1"/>
</dbReference>
<evidence type="ECO:0000313" key="2">
    <source>
        <dbReference type="Proteomes" id="UP000559626"/>
    </source>
</evidence>